<evidence type="ECO:0000313" key="1">
    <source>
        <dbReference type="EMBL" id="GAH24160.1"/>
    </source>
</evidence>
<reference evidence="1" key="1">
    <citation type="journal article" date="2014" name="Front. Microbiol.">
        <title>High frequency of phylogenetically diverse reductive dehalogenase-homologous genes in deep subseafloor sedimentary metagenomes.</title>
        <authorList>
            <person name="Kawai M."/>
            <person name="Futagami T."/>
            <person name="Toyoda A."/>
            <person name="Takaki Y."/>
            <person name="Nishi S."/>
            <person name="Hori S."/>
            <person name="Arai W."/>
            <person name="Tsubouchi T."/>
            <person name="Morono Y."/>
            <person name="Uchiyama I."/>
            <person name="Ito T."/>
            <person name="Fujiyama A."/>
            <person name="Inagaki F."/>
            <person name="Takami H."/>
        </authorList>
    </citation>
    <scope>NUCLEOTIDE SEQUENCE</scope>
    <source>
        <strain evidence="1">Expedition CK06-06</strain>
    </source>
</reference>
<gene>
    <name evidence="1" type="ORF">S01H4_65276</name>
</gene>
<feature type="non-terminal residue" evidence="1">
    <location>
        <position position="1"/>
    </location>
</feature>
<name>X1EV23_9ZZZZ</name>
<proteinExistence type="predicted"/>
<dbReference type="EMBL" id="BART01039879">
    <property type="protein sequence ID" value="GAH24160.1"/>
    <property type="molecule type" value="Genomic_DNA"/>
</dbReference>
<comment type="caution">
    <text evidence="1">The sequence shown here is derived from an EMBL/GenBank/DDBJ whole genome shotgun (WGS) entry which is preliminary data.</text>
</comment>
<organism evidence="1">
    <name type="scientific">marine sediment metagenome</name>
    <dbReference type="NCBI Taxonomy" id="412755"/>
    <lineage>
        <taxon>unclassified sequences</taxon>
        <taxon>metagenomes</taxon>
        <taxon>ecological metagenomes</taxon>
    </lineage>
</organism>
<protein>
    <submittedName>
        <fullName evidence="1">Uncharacterized protein</fullName>
    </submittedName>
</protein>
<sequence>GRKGEYQSVFDDLRKEGYVRVSLNSINNLLHRLHSNLSSTLGAMGMTHPGIK</sequence>
<dbReference type="AlphaFoldDB" id="X1EV23"/>
<accession>X1EV23</accession>